<keyword evidence="3" id="KW-0238">DNA-binding</keyword>
<gene>
    <name evidence="6" type="ORF">FHL03_04275</name>
</gene>
<dbReference type="Proteomes" id="UP000436655">
    <property type="component" value="Unassembled WGS sequence"/>
</dbReference>
<dbReference type="PROSITE" id="PS50930">
    <property type="entry name" value="HTH_LYTTR"/>
    <property type="match status" value="1"/>
</dbReference>
<reference evidence="6 7" key="1">
    <citation type="journal article" date="2019" name="Syst. Appl. Microbiol.">
        <title>Polyphasic characterization of two novel Lactobacillus spp. isolated from blown salami packages: Description of Lactobacillus halodurans sp. nov. and Lactobacillus salsicarnum sp. nov.</title>
        <authorList>
            <person name="Schuster J.A."/>
            <person name="Klingl A."/>
            <person name="Vogel R.F."/>
            <person name="Ehrmann M.A."/>
        </authorList>
    </citation>
    <scope>NUCLEOTIDE SEQUENCE [LARGE SCALE GENOMIC DNA]</scope>
    <source>
        <strain evidence="6 7">TMW 1.2098</strain>
    </source>
</reference>
<protein>
    <submittedName>
        <fullName evidence="6">LytTR family transcriptional regulator</fullName>
    </submittedName>
</protein>
<keyword evidence="2" id="KW-0805">Transcription regulation</keyword>
<evidence type="ECO:0000256" key="2">
    <source>
        <dbReference type="ARBA" id="ARBA00023015"/>
    </source>
</evidence>
<evidence type="ECO:0000259" key="5">
    <source>
        <dbReference type="PROSITE" id="PS50930"/>
    </source>
</evidence>
<dbReference type="EMBL" id="VDFN01000002">
    <property type="protein sequence ID" value="MQS44699.1"/>
    <property type="molecule type" value="Genomic_DNA"/>
</dbReference>
<keyword evidence="4" id="KW-0804">Transcription</keyword>
<feature type="domain" description="HTH LytTR-type" evidence="5">
    <location>
        <begin position="66"/>
        <end position="154"/>
    </location>
</feature>
<organism evidence="6 7">
    <name type="scientific">Companilactobacillus mishanensis</name>
    <dbReference type="NCBI Taxonomy" id="2486008"/>
    <lineage>
        <taxon>Bacteria</taxon>
        <taxon>Bacillati</taxon>
        <taxon>Bacillota</taxon>
        <taxon>Bacilli</taxon>
        <taxon>Lactobacillales</taxon>
        <taxon>Lactobacillaceae</taxon>
        <taxon>Companilactobacillus</taxon>
    </lineage>
</organism>
<name>A0ABW9P666_9LACO</name>
<evidence type="ECO:0000256" key="3">
    <source>
        <dbReference type="ARBA" id="ARBA00023125"/>
    </source>
</evidence>
<dbReference type="InterPro" id="IPR007492">
    <property type="entry name" value="LytTR_DNA-bd_dom"/>
</dbReference>
<dbReference type="PANTHER" id="PTHR37299:SF2">
    <property type="entry name" value="HTH LYTTR-TYPE DOMAIN-CONTAINING PROTEIN"/>
    <property type="match status" value="1"/>
</dbReference>
<comment type="caution">
    <text evidence="6">The sequence shown here is derived from an EMBL/GenBank/DDBJ whole genome shotgun (WGS) entry which is preliminary data.</text>
</comment>
<keyword evidence="7" id="KW-1185">Reference proteome</keyword>
<dbReference type="Pfam" id="PF04397">
    <property type="entry name" value="LytTR"/>
    <property type="match status" value="1"/>
</dbReference>
<evidence type="ECO:0000256" key="4">
    <source>
        <dbReference type="ARBA" id="ARBA00023163"/>
    </source>
</evidence>
<dbReference type="PANTHER" id="PTHR37299">
    <property type="entry name" value="TRANSCRIPTIONAL REGULATOR-RELATED"/>
    <property type="match status" value="1"/>
</dbReference>
<accession>A0ABW9P666</accession>
<dbReference type="Gene3D" id="2.40.50.1020">
    <property type="entry name" value="LytTr DNA-binding domain"/>
    <property type="match status" value="1"/>
</dbReference>
<evidence type="ECO:0000313" key="6">
    <source>
        <dbReference type="EMBL" id="MQS44699.1"/>
    </source>
</evidence>
<dbReference type="SMART" id="SM00850">
    <property type="entry name" value="LytTR"/>
    <property type="match status" value="1"/>
</dbReference>
<evidence type="ECO:0000256" key="1">
    <source>
        <dbReference type="ARBA" id="ARBA00022490"/>
    </source>
</evidence>
<proteinExistence type="predicted"/>
<evidence type="ECO:0000313" key="7">
    <source>
        <dbReference type="Proteomes" id="UP000436655"/>
    </source>
</evidence>
<keyword evidence="1" id="KW-0963">Cytoplasm</keyword>
<sequence>MKGGFVRMIINFNIAKKFIEPLITINTDEKTSDMERLAKSIDRISDGWQIQGIQNGRKKQISMYQIIGFHTDGKKVICQTSEGEYRVNKRIYELKDALPDKLFIQISSSEIISIASIKDLELTKSGIYQINLNDGSETYTSRRYMKLLREKLLK</sequence>
<dbReference type="InterPro" id="IPR046947">
    <property type="entry name" value="LytR-like"/>
</dbReference>